<dbReference type="RefSeq" id="WP_147371511.1">
    <property type="nucleotide sequence ID" value="NZ_CP060635.1"/>
</dbReference>
<keyword evidence="1" id="KW-0812">Transmembrane</keyword>
<sequence length="107" mass="12075">MSFKKKIIIGINIIGVICLGYYALPYLMHDTTIGNSEAMLPMREYEASGFVLTLGLLPLVIANLLAFSLIKCQNKWVRFLWLLPSLVCFLIVAHFWITAISDALQKL</sequence>
<name>A0A7G9GAQ4_9FIRM</name>
<organism evidence="2 3">
    <name type="scientific">Wansuia hejianensis</name>
    <dbReference type="NCBI Taxonomy" id="2763667"/>
    <lineage>
        <taxon>Bacteria</taxon>
        <taxon>Bacillati</taxon>
        <taxon>Bacillota</taxon>
        <taxon>Clostridia</taxon>
        <taxon>Lachnospirales</taxon>
        <taxon>Lachnospiraceae</taxon>
        <taxon>Wansuia</taxon>
    </lineage>
</organism>
<keyword evidence="3" id="KW-1185">Reference proteome</keyword>
<reference evidence="2 3" key="1">
    <citation type="submission" date="2020-08" db="EMBL/GenBank/DDBJ databases">
        <authorList>
            <person name="Liu C."/>
            <person name="Sun Q."/>
        </authorList>
    </citation>
    <scope>NUCLEOTIDE SEQUENCE [LARGE SCALE GENOMIC DNA]</scope>
    <source>
        <strain evidence="2 3">NSJ-29</strain>
    </source>
</reference>
<evidence type="ECO:0000313" key="3">
    <source>
        <dbReference type="Proteomes" id="UP000515860"/>
    </source>
</evidence>
<dbReference type="EMBL" id="CP060635">
    <property type="protein sequence ID" value="QNM07886.1"/>
    <property type="molecule type" value="Genomic_DNA"/>
</dbReference>
<dbReference type="KEGG" id="whj:H9Q79_13330"/>
<dbReference type="AlphaFoldDB" id="A0A7G9GAQ4"/>
<keyword evidence="1" id="KW-0472">Membrane</keyword>
<feature type="transmembrane region" description="Helical" evidence="1">
    <location>
        <begin position="47"/>
        <end position="67"/>
    </location>
</feature>
<feature type="transmembrane region" description="Helical" evidence="1">
    <location>
        <begin position="7"/>
        <end position="27"/>
    </location>
</feature>
<accession>A0A7G9GAQ4</accession>
<feature type="transmembrane region" description="Helical" evidence="1">
    <location>
        <begin position="79"/>
        <end position="97"/>
    </location>
</feature>
<keyword evidence="1" id="KW-1133">Transmembrane helix</keyword>
<evidence type="ECO:0000256" key="1">
    <source>
        <dbReference type="SAM" id="Phobius"/>
    </source>
</evidence>
<gene>
    <name evidence="2" type="ORF">H9Q79_13330</name>
</gene>
<proteinExistence type="predicted"/>
<protein>
    <submittedName>
        <fullName evidence="2">Uncharacterized protein</fullName>
    </submittedName>
</protein>
<dbReference type="Proteomes" id="UP000515860">
    <property type="component" value="Chromosome"/>
</dbReference>
<evidence type="ECO:0000313" key="2">
    <source>
        <dbReference type="EMBL" id="QNM07886.1"/>
    </source>
</evidence>